<dbReference type="CDD" id="cd01986">
    <property type="entry name" value="AANH-like"/>
    <property type="match status" value="1"/>
</dbReference>
<reference evidence="1 2" key="1">
    <citation type="submission" date="2020-07" db="EMBL/GenBank/DDBJ databases">
        <title>Sequencing the genomes of 1000 actinobacteria strains.</title>
        <authorList>
            <person name="Klenk H.-P."/>
        </authorList>
    </citation>
    <scope>NUCLEOTIDE SEQUENCE [LARGE SCALE GENOMIC DNA]</scope>
    <source>
        <strain evidence="1 2">DSM 24723</strain>
    </source>
</reference>
<dbReference type="AlphaFoldDB" id="A0A852X9H9"/>
<dbReference type="EMBL" id="JACBZX010000001">
    <property type="protein sequence ID" value="NYG38160.1"/>
    <property type="molecule type" value="Genomic_DNA"/>
</dbReference>
<gene>
    <name evidence="1" type="ORF">BJY28_002629</name>
</gene>
<protein>
    <recommendedName>
        <fullName evidence="3">7-cyano-7-deazaguanine synthase (Queuosine biosynthesis)</fullName>
    </recommendedName>
</protein>
<name>A0A852X9H9_9MICO</name>
<accession>A0A852X9H9</accession>
<evidence type="ECO:0000313" key="2">
    <source>
        <dbReference type="Proteomes" id="UP000592181"/>
    </source>
</evidence>
<comment type="caution">
    <text evidence="1">The sequence shown here is derived from an EMBL/GenBank/DDBJ whole genome shotgun (WGS) entry which is preliminary data.</text>
</comment>
<evidence type="ECO:0008006" key="3">
    <source>
        <dbReference type="Google" id="ProtNLM"/>
    </source>
</evidence>
<organism evidence="1 2">
    <name type="scientific">Janibacter alkaliphilus</name>
    <dbReference type="NCBI Taxonomy" id="1069963"/>
    <lineage>
        <taxon>Bacteria</taxon>
        <taxon>Bacillati</taxon>
        <taxon>Actinomycetota</taxon>
        <taxon>Actinomycetes</taxon>
        <taxon>Micrococcales</taxon>
        <taxon>Intrasporangiaceae</taxon>
        <taxon>Janibacter</taxon>
    </lineage>
</organism>
<sequence length="503" mass="54575">MNAPLTIVVNPPVVRGGRVGFSWTHPGGSALQRRTRWRAHFVGVRLDRLPRAAIWDVFLSLQLRVWAGEPGPVTVVLPEGVPAAQREWWTAIHGSDHVTLQTSGDPLPSTPAPPTRPGRIAVSFGGGKDSSLALSVLRGSRRRRDVLPVHVIQHSANARRARLETALRSALLVVLPTAVATRSAVRVVDNDFLATLTAAGRRRAPHVNFYGPALLPLLMAEGVETITFSRTAAGYRSTPRADGSLRFSNPTGRREQLEATSDYLAAVHGYPLSLQGTHEAISELVSYTALAALDPAAARRVVMCMRTTRMRRWCLACSKCLEHGLFALATGVQGRGFDPERAFTSPRAQRLAEAARRSAGERTAWGIAPYHPEIGTRTHFASFCHALHRAGLRLGPERMTATPGLRNLRDMHAAWARPFPGAATIDPDAITAAAPLAQEVARAALEVVPARTDAQLARPGLRDEPRMLVGDEPAGAHHGAVMPTPRLDAWRQRWVRPAPGTSR</sequence>
<proteinExistence type="predicted"/>
<dbReference type="RefSeq" id="WP_179463399.1">
    <property type="nucleotide sequence ID" value="NZ_JACBZX010000001.1"/>
</dbReference>
<dbReference type="Proteomes" id="UP000592181">
    <property type="component" value="Unassembled WGS sequence"/>
</dbReference>
<evidence type="ECO:0000313" key="1">
    <source>
        <dbReference type="EMBL" id="NYG38160.1"/>
    </source>
</evidence>
<keyword evidence="2" id="KW-1185">Reference proteome</keyword>